<accession>A0A3S3RRB4</accession>
<feature type="domain" description="Ig-like" evidence="10">
    <location>
        <begin position="9"/>
        <end position="107"/>
    </location>
</feature>
<dbReference type="InterPro" id="IPR013162">
    <property type="entry name" value="CD80_C2-set"/>
</dbReference>
<dbReference type="STRING" id="1965070.A0A3S3RRB4"/>
<comment type="caution">
    <text evidence="11">The sequence shown here is derived from an EMBL/GenBank/DDBJ whole genome shotgun (WGS) entry which is preliminary data.</text>
</comment>
<evidence type="ECO:0000256" key="8">
    <source>
        <dbReference type="SAM" id="MobiDB-lite"/>
    </source>
</evidence>
<dbReference type="InterPro" id="IPR013106">
    <property type="entry name" value="Ig_V-set"/>
</dbReference>
<dbReference type="GO" id="GO:0050839">
    <property type="term" value="F:cell adhesion molecule binding"/>
    <property type="evidence" value="ECO:0007669"/>
    <property type="project" value="TreeGrafter"/>
</dbReference>
<feature type="compositionally biased region" description="Low complexity" evidence="8">
    <location>
        <begin position="684"/>
        <end position="700"/>
    </location>
</feature>
<dbReference type="SMART" id="SM00406">
    <property type="entry name" value="IGv"/>
    <property type="match status" value="1"/>
</dbReference>
<feature type="region of interest" description="Disordered" evidence="8">
    <location>
        <begin position="677"/>
        <end position="700"/>
    </location>
</feature>
<protein>
    <submittedName>
        <fullName evidence="11">Irregular chiasm C-roughest protein-like protein</fullName>
    </submittedName>
</protein>
<dbReference type="GO" id="GO:0098609">
    <property type="term" value="P:cell-cell adhesion"/>
    <property type="evidence" value="ECO:0007669"/>
    <property type="project" value="TreeGrafter"/>
</dbReference>
<dbReference type="OrthoDB" id="6413693at2759"/>
<dbReference type="GO" id="GO:0005886">
    <property type="term" value="C:plasma membrane"/>
    <property type="evidence" value="ECO:0007669"/>
    <property type="project" value="TreeGrafter"/>
</dbReference>
<dbReference type="EMBL" id="NCKU01005247">
    <property type="protein sequence ID" value="RWS04824.1"/>
    <property type="molecule type" value="Genomic_DNA"/>
</dbReference>
<proteinExistence type="predicted"/>
<feature type="non-terminal residue" evidence="11">
    <location>
        <position position="729"/>
    </location>
</feature>
<keyword evidence="6" id="KW-0325">Glycoprotein</keyword>
<keyword evidence="5" id="KW-1015">Disulfide bond</keyword>
<reference evidence="11 12" key="1">
    <citation type="journal article" date="2018" name="Gigascience">
        <title>Genomes of trombidid mites reveal novel predicted allergens and laterally-transferred genes associated with secondary metabolism.</title>
        <authorList>
            <person name="Dong X."/>
            <person name="Chaisiri K."/>
            <person name="Xia D."/>
            <person name="Armstrong S.D."/>
            <person name="Fang Y."/>
            <person name="Donnelly M.J."/>
            <person name="Kadowaki T."/>
            <person name="McGarry J.W."/>
            <person name="Darby A.C."/>
            <person name="Makepeace B.L."/>
        </authorList>
    </citation>
    <scope>NUCLEOTIDE SEQUENCE [LARGE SCALE GENOMIC DNA]</scope>
    <source>
        <strain evidence="11">UoL-WK</strain>
    </source>
</reference>
<evidence type="ECO:0000256" key="7">
    <source>
        <dbReference type="ARBA" id="ARBA00023319"/>
    </source>
</evidence>
<dbReference type="PANTHER" id="PTHR11640">
    <property type="entry name" value="NEPHRIN"/>
    <property type="match status" value="1"/>
</dbReference>
<dbReference type="InterPro" id="IPR036179">
    <property type="entry name" value="Ig-like_dom_sf"/>
</dbReference>
<dbReference type="InterPro" id="IPR013783">
    <property type="entry name" value="Ig-like_fold"/>
</dbReference>
<keyword evidence="7" id="KW-0393">Immunoglobulin domain</keyword>
<keyword evidence="2 9" id="KW-0812">Transmembrane</keyword>
<evidence type="ECO:0000259" key="10">
    <source>
        <dbReference type="PROSITE" id="PS50835"/>
    </source>
</evidence>
<feature type="compositionally biased region" description="Low complexity" evidence="8">
    <location>
        <begin position="530"/>
        <end position="539"/>
    </location>
</feature>
<dbReference type="Proteomes" id="UP000285301">
    <property type="component" value="Unassembled WGS sequence"/>
</dbReference>
<dbReference type="SMART" id="SM00408">
    <property type="entry name" value="IGc2"/>
    <property type="match status" value="5"/>
</dbReference>
<evidence type="ECO:0000256" key="3">
    <source>
        <dbReference type="ARBA" id="ARBA00022989"/>
    </source>
</evidence>
<dbReference type="InterPro" id="IPR003598">
    <property type="entry name" value="Ig_sub2"/>
</dbReference>
<feature type="domain" description="Ig-like" evidence="10">
    <location>
        <begin position="390"/>
        <end position="484"/>
    </location>
</feature>
<sequence>MFSVLKAQQNFAIEPSDKTAIVGSTVILPCRVTNKVGTLQWTRDGFGLGSDRELIGFPRYTMIGSDDEGDFSLQITDVQLEDDAVFQCQVGAAEGARGIRSRDATLTVSLPPEPPKIVQGDFLKTTAGMRVELTCESHAGKPPAELTWLDGDGNPVPSSETQSSTQFLSDGKRANSVLKWSFQPTKEHHGKTFTCRSENPALSKPQKAYLKMEVKYPPDVKLSADKTDIGEFENVRFVCEATANPSDIVYKWYKNDVVVEGDNFKTFEIQKVTRKDNNAKIACEVKNSVGTTKVSHTLNVRFAPMFKSSPVTVFAADLGQEVKLTCDVDGNPKPKIIWLFDGSPKVLGTDSELKIPEMNYEKSGKYVCRASVEGFEEIWASTLVFIKGAPRVKSNPVQYGVEGERVRVECIVHSIPPPSKVLWFRNSQSIETDKKRGIEVTEEEEPSLSQIRSVLLLHKAHKEDFGAYNCSVSNEFGSDYMIITLAKQMAAIIGGVVAVVSVTIVVILCMKRKSHLDESDYVHELKKGAATTNTSSTGGKHSHHSVMDTGSSGADSDLKVEIRTASSMSEHGQCWDDVNEAASERNITANEIAQVVENIYNYTNEPVFQPKENQNNNGFIPYVDYSREYLSPPTSTSQTHPQTLQHASIIMTSNRDSFVDPHYGSLNVDPRYRSSNYSPYARGPPNLSASPATPSPSAMSAGVYSVNQRYITSANSNQQVKQGTLATHV</sequence>
<dbReference type="SMART" id="SM00409">
    <property type="entry name" value="IG"/>
    <property type="match status" value="5"/>
</dbReference>
<feature type="domain" description="Ig-like" evidence="10">
    <location>
        <begin position="304"/>
        <end position="371"/>
    </location>
</feature>
<evidence type="ECO:0000256" key="9">
    <source>
        <dbReference type="SAM" id="Phobius"/>
    </source>
</evidence>
<dbReference type="Gene3D" id="2.60.40.10">
    <property type="entry name" value="Immunoglobulins"/>
    <property type="match status" value="5"/>
</dbReference>
<evidence type="ECO:0000256" key="5">
    <source>
        <dbReference type="ARBA" id="ARBA00023157"/>
    </source>
</evidence>
<dbReference type="Pfam" id="PF13927">
    <property type="entry name" value="Ig_3"/>
    <property type="match status" value="3"/>
</dbReference>
<dbReference type="PANTHER" id="PTHR11640:SF31">
    <property type="entry name" value="IRREGULAR CHIASM C-ROUGHEST PROTEIN-RELATED"/>
    <property type="match status" value="1"/>
</dbReference>
<evidence type="ECO:0000313" key="11">
    <source>
        <dbReference type="EMBL" id="RWS04824.1"/>
    </source>
</evidence>
<dbReference type="InterPro" id="IPR003599">
    <property type="entry name" value="Ig_sub"/>
</dbReference>
<dbReference type="AlphaFoldDB" id="A0A3S3RRB4"/>
<dbReference type="PROSITE" id="PS50835">
    <property type="entry name" value="IG_LIKE"/>
    <property type="match status" value="5"/>
</dbReference>
<feature type="domain" description="Ig-like" evidence="10">
    <location>
        <begin position="218"/>
        <end position="299"/>
    </location>
</feature>
<keyword evidence="12" id="KW-1185">Reference proteome</keyword>
<feature type="region of interest" description="Disordered" evidence="8">
    <location>
        <begin position="530"/>
        <end position="555"/>
    </location>
</feature>
<comment type="subcellular location">
    <subcellularLocation>
        <location evidence="1">Membrane</location>
        <topology evidence="1">Single-pass type I membrane protein</topology>
    </subcellularLocation>
</comment>
<dbReference type="GO" id="GO:0005911">
    <property type="term" value="C:cell-cell junction"/>
    <property type="evidence" value="ECO:0007669"/>
    <property type="project" value="TreeGrafter"/>
</dbReference>
<evidence type="ECO:0000256" key="4">
    <source>
        <dbReference type="ARBA" id="ARBA00023136"/>
    </source>
</evidence>
<evidence type="ECO:0000256" key="2">
    <source>
        <dbReference type="ARBA" id="ARBA00022692"/>
    </source>
</evidence>
<feature type="domain" description="Ig-like" evidence="10">
    <location>
        <begin position="115"/>
        <end position="211"/>
    </location>
</feature>
<dbReference type="Pfam" id="PF08205">
    <property type="entry name" value="C2-set_2"/>
    <property type="match status" value="1"/>
</dbReference>
<dbReference type="InterPro" id="IPR007110">
    <property type="entry name" value="Ig-like_dom"/>
</dbReference>
<name>A0A3S3RRB4_9ACAR</name>
<keyword evidence="4 9" id="KW-0472">Membrane</keyword>
<dbReference type="SUPFAM" id="SSF48726">
    <property type="entry name" value="Immunoglobulin"/>
    <property type="match status" value="5"/>
</dbReference>
<evidence type="ECO:0000256" key="1">
    <source>
        <dbReference type="ARBA" id="ARBA00004479"/>
    </source>
</evidence>
<evidence type="ECO:0000313" key="12">
    <source>
        <dbReference type="Proteomes" id="UP000285301"/>
    </source>
</evidence>
<dbReference type="InterPro" id="IPR051275">
    <property type="entry name" value="Cell_adhesion_signaling"/>
</dbReference>
<organism evidence="11 12">
    <name type="scientific">Dinothrombium tinctorium</name>
    <dbReference type="NCBI Taxonomy" id="1965070"/>
    <lineage>
        <taxon>Eukaryota</taxon>
        <taxon>Metazoa</taxon>
        <taxon>Ecdysozoa</taxon>
        <taxon>Arthropoda</taxon>
        <taxon>Chelicerata</taxon>
        <taxon>Arachnida</taxon>
        <taxon>Acari</taxon>
        <taxon>Acariformes</taxon>
        <taxon>Trombidiformes</taxon>
        <taxon>Prostigmata</taxon>
        <taxon>Anystina</taxon>
        <taxon>Parasitengona</taxon>
        <taxon>Trombidioidea</taxon>
        <taxon>Trombidiidae</taxon>
        <taxon>Dinothrombium</taxon>
    </lineage>
</organism>
<keyword evidence="3 9" id="KW-1133">Transmembrane helix</keyword>
<dbReference type="Pfam" id="PF07686">
    <property type="entry name" value="V-set"/>
    <property type="match status" value="1"/>
</dbReference>
<gene>
    <name evidence="11" type="ORF">B4U79_10765</name>
</gene>
<evidence type="ECO:0000256" key="6">
    <source>
        <dbReference type="ARBA" id="ARBA00023180"/>
    </source>
</evidence>
<feature type="transmembrane region" description="Helical" evidence="9">
    <location>
        <begin position="489"/>
        <end position="510"/>
    </location>
</feature>